<dbReference type="EMBL" id="KV875739">
    <property type="protein sequence ID" value="RZR72701.1"/>
    <property type="molecule type" value="Genomic_DNA"/>
</dbReference>
<organism evidence="3">
    <name type="scientific">Ensete ventricosum</name>
    <name type="common">Abyssinian banana</name>
    <name type="synonym">Musa ensete</name>
    <dbReference type="NCBI Taxonomy" id="4639"/>
    <lineage>
        <taxon>Eukaryota</taxon>
        <taxon>Viridiplantae</taxon>
        <taxon>Streptophyta</taxon>
        <taxon>Embryophyta</taxon>
        <taxon>Tracheophyta</taxon>
        <taxon>Spermatophyta</taxon>
        <taxon>Magnoliopsida</taxon>
        <taxon>Liliopsida</taxon>
        <taxon>Zingiberales</taxon>
        <taxon>Musaceae</taxon>
        <taxon>Ensete</taxon>
    </lineage>
</organism>
<dbReference type="Proteomes" id="UP000290560">
    <property type="component" value="Unassembled WGS sequence"/>
</dbReference>
<keyword evidence="2" id="KW-1133">Transmembrane helix</keyword>
<feature type="compositionally biased region" description="Polar residues" evidence="1">
    <location>
        <begin position="105"/>
        <end position="114"/>
    </location>
</feature>
<evidence type="ECO:0000256" key="1">
    <source>
        <dbReference type="SAM" id="MobiDB-lite"/>
    </source>
</evidence>
<keyword evidence="2" id="KW-0812">Transmembrane</keyword>
<accession>A0A445MEN0</accession>
<evidence type="ECO:0000313" key="3">
    <source>
        <dbReference type="EMBL" id="RZR72701.1"/>
    </source>
</evidence>
<dbReference type="AlphaFoldDB" id="A0A445MEN0"/>
<proteinExistence type="predicted"/>
<keyword evidence="2" id="KW-0472">Membrane</keyword>
<feature type="transmembrane region" description="Helical" evidence="2">
    <location>
        <begin position="189"/>
        <end position="211"/>
    </location>
</feature>
<feature type="region of interest" description="Disordered" evidence="1">
    <location>
        <begin position="88"/>
        <end position="114"/>
    </location>
</feature>
<protein>
    <submittedName>
        <fullName evidence="3">Uncharacterized protein</fullName>
    </submittedName>
</protein>
<evidence type="ECO:0000256" key="2">
    <source>
        <dbReference type="SAM" id="Phobius"/>
    </source>
</evidence>
<reference evidence="3" key="1">
    <citation type="journal article" date="2018" name="Data Brief">
        <title>Genome sequence data from 17 accessions of Ensete ventricosum, a staple food crop for millions in Ethiopia.</title>
        <authorList>
            <person name="Yemataw Z."/>
            <person name="Muzemil S."/>
            <person name="Ambachew D."/>
            <person name="Tripathi L."/>
            <person name="Tesfaye K."/>
            <person name="Chala A."/>
            <person name="Farbos A."/>
            <person name="O'Neill P."/>
            <person name="Moore K."/>
            <person name="Grant M."/>
            <person name="Studholme D.J."/>
        </authorList>
    </citation>
    <scope>NUCLEOTIDE SEQUENCE [LARGE SCALE GENOMIC DNA]</scope>
    <source>
        <tissue evidence="3">Leaf</tissue>
    </source>
</reference>
<name>A0A445MEN0_ENSVE</name>
<sequence>MSATSRHVDALSDALLSFDLFFPGCCRPACTVDCVYPGFGAHPTASIEENGKPTPVLPSLSLPTCPVCTLFNGMWFCLRVGGRADEAGAADGREGSAGGAGESSQGNNPLTHQSSSSDMFVTHVVIHASHGLLWSKQDMEVLRRAVEEVRADNRKLEVSTTTYAHLRLFRHFPLYLVLWMCIDQSDAKYIMVSWSLFLAGVFVLTASYFVVSYAPTHHAYDVIV</sequence>
<gene>
    <name evidence="3" type="ORF">BHM03_00015933</name>
</gene>